<protein>
    <recommendedName>
        <fullName evidence="4">DUF2937 family protein</fullName>
    </recommendedName>
</protein>
<evidence type="ECO:0008006" key="4">
    <source>
        <dbReference type="Google" id="ProtNLM"/>
    </source>
</evidence>
<feature type="chain" id="PRO_5007818763" description="DUF2937 family protein" evidence="1">
    <location>
        <begin position="24"/>
        <end position="176"/>
    </location>
</feature>
<sequence>MFRVIRTLGLAFGLLAAVIAAQAPEFAQQYTQRLGGALDELRRSIASLDADAKATGRSRDEALTLLRSNPDAFIARRGESARMDVERLKRLEAQKLALDTAASPLGRLTVIARDPDRDIVRAAYRDYQPAVPTTADGLVAGLLGFLAAWGGWRVTSDVGRHLARRRRRARPETTPV</sequence>
<accession>A0A160PEW8</accession>
<dbReference type="Pfam" id="PF11157">
    <property type="entry name" value="DUF2937"/>
    <property type="match status" value="1"/>
</dbReference>
<gene>
    <name evidence="2" type="ORF">MPPM_2450</name>
</gene>
<dbReference type="InterPro" id="IPR022584">
    <property type="entry name" value="DUF2937"/>
</dbReference>
<keyword evidence="1" id="KW-0732">Signal</keyword>
<name>A0A160PEW8_9HYPH</name>
<evidence type="ECO:0000313" key="2">
    <source>
        <dbReference type="EMBL" id="BAU91055.1"/>
    </source>
</evidence>
<dbReference type="OrthoDB" id="193051at2"/>
<dbReference type="RefSeq" id="WP_096485280.1">
    <property type="nucleotide sequence ID" value="NZ_AP014809.1"/>
</dbReference>
<organism evidence="2 3">
    <name type="scientific">Methylorubrum populi</name>
    <dbReference type="NCBI Taxonomy" id="223967"/>
    <lineage>
        <taxon>Bacteria</taxon>
        <taxon>Pseudomonadati</taxon>
        <taxon>Pseudomonadota</taxon>
        <taxon>Alphaproteobacteria</taxon>
        <taxon>Hyphomicrobiales</taxon>
        <taxon>Methylobacteriaceae</taxon>
        <taxon>Methylorubrum</taxon>
    </lineage>
</organism>
<feature type="signal peptide" evidence="1">
    <location>
        <begin position="1"/>
        <end position="23"/>
    </location>
</feature>
<dbReference type="Proteomes" id="UP000218288">
    <property type="component" value="Chromosome"/>
</dbReference>
<evidence type="ECO:0000313" key="3">
    <source>
        <dbReference type="Proteomes" id="UP000218288"/>
    </source>
</evidence>
<evidence type="ECO:0000256" key="1">
    <source>
        <dbReference type="SAM" id="SignalP"/>
    </source>
</evidence>
<dbReference type="EMBL" id="AP014809">
    <property type="protein sequence ID" value="BAU91055.1"/>
    <property type="molecule type" value="Genomic_DNA"/>
</dbReference>
<proteinExistence type="predicted"/>
<dbReference type="AlphaFoldDB" id="A0A160PEW8"/>
<reference evidence="2 3" key="1">
    <citation type="journal article" date="2016" name="Genome Announc.">
        <title>Complete Genome Sequence of Methylobacterium populi P-1M, Isolated from Pink-Pigmented Household Biofilm.</title>
        <authorList>
            <person name="Morohoshi T."/>
            <person name="Ikeda T."/>
        </authorList>
    </citation>
    <scope>NUCLEOTIDE SEQUENCE [LARGE SCALE GENOMIC DNA]</scope>
    <source>
        <strain evidence="2 3">P-1M</strain>
    </source>
</reference>